<name>A0A9D4E9G0_DREPO</name>
<dbReference type="GO" id="GO:0003729">
    <property type="term" value="F:mRNA binding"/>
    <property type="evidence" value="ECO:0007669"/>
    <property type="project" value="UniProtKB-ARBA"/>
</dbReference>
<evidence type="ECO:0000256" key="3">
    <source>
        <dbReference type="ARBA" id="ARBA00022490"/>
    </source>
</evidence>
<dbReference type="Proteomes" id="UP000828390">
    <property type="component" value="Unassembled WGS sequence"/>
</dbReference>
<keyword evidence="4" id="KW-0479">Metal-binding</keyword>
<protein>
    <recommendedName>
        <fullName evidence="11">3CxxC-type domain-containing protein</fullName>
    </recommendedName>
</protein>
<gene>
    <name evidence="12" type="ORF">DPMN_177027</name>
</gene>
<evidence type="ECO:0000256" key="2">
    <source>
        <dbReference type="ARBA" id="ARBA00022473"/>
    </source>
</evidence>
<evidence type="ECO:0000256" key="1">
    <source>
        <dbReference type="ARBA" id="ARBA00004496"/>
    </source>
</evidence>
<dbReference type="GO" id="GO:0005737">
    <property type="term" value="C:cytoplasm"/>
    <property type="evidence" value="ECO:0007669"/>
    <property type="project" value="UniProtKB-SubCell"/>
</dbReference>
<evidence type="ECO:0000256" key="4">
    <source>
        <dbReference type="ARBA" id="ARBA00022723"/>
    </source>
</evidence>
<keyword evidence="5" id="KW-0863">Zinc-finger</keyword>
<sequence length="90" mass="10397">MYGFFECSKCKAKWESAKVYSKNKAKTLYYGQECKSCKIMCQPYRVEETMCSLCGEVARTCGCDKTRHTDPNKPHRSDLCEKCRSGNRCQ</sequence>
<evidence type="ECO:0000256" key="9">
    <source>
        <dbReference type="ARBA" id="ARBA00022943"/>
    </source>
</evidence>
<evidence type="ECO:0000313" key="12">
    <source>
        <dbReference type="EMBL" id="KAH3775621.1"/>
    </source>
</evidence>
<feature type="domain" description="3CxxC-type" evidence="11">
    <location>
        <begin position="1"/>
        <end position="86"/>
    </location>
</feature>
<dbReference type="GO" id="GO:0008270">
    <property type="term" value="F:zinc ion binding"/>
    <property type="evidence" value="ECO:0007669"/>
    <property type="project" value="UniProtKB-KW"/>
</dbReference>
<dbReference type="GO" id="GO:0048477">
    <property type="term" value="P:oogenesis"/>
    <property type="evidence" value="ECO:0007669"/>
    <property type="project" value="UniProtKB-KW"/>
</dbReference>
<keyword evidence="3" id="KW-0963">Cytoplasm</keyword>
<comment type="caution">
    <text evidence="12">The sequence shown here is derived from an EMBL/GenBank/DDBJ whole genome shotgun (WGS) entry which is preliminary data.</text>
</comment>
<dbReference type="GO" id="GO:0006412">
    <property type="term" value="P:translation"/>
    <property type="evidence" value="ECO:0007669"/>
    <property type="project" value="TreeGrafter"/>
</dbReference>
<reference evidence="12" key="1">
    <citation type="journal article" date="2019" name="bioRxiv">
        <title>The Genome of the Zebra Mussel, Dreissena polymorpha: A Resource for Invasive Species Research.</title>
        <authorList>
            <person name="McCartney M.A."/>
            <person name="Auch B."/>
            <person name="Kono T."/>
            <person name="Mallez S."/>
            <person name="Zhang Y."/>
            <person name="Obille A."/>
            <person name="Becker A."/>
            <person name="Abrahante J.E."/>
            <person name="Garbe J."/>
            <person name="Badalamenti J.P."/>
            <person name="Herman A."/>
            <person name="Mangelson H."/>
            <person name="Liachko I."/>
            <person name="Sullivan S."/>
            <person name="Sone E.D."/>
            <person name="Koren S."/>
            <person name="Silverstein K.A.T."/>
            <person name="Beckman K.B."/>
            <person name="Gohl D.M."/>
        </authorList>
    </citation>
    <scope>NUCLEOTIDE SEQUENCE</scope>
    <source>
        <strain evidence="12">Duluth1</strain>
        <tissue evidence="12">Whole animal</tissue>
    </source>
</reference>
<evidence type="ECO:0000256" key="10">
    <source>
        <dbReference type="ARBA" id="ARBA00034699"/>
    </source>
</evidence>
<dbReference type="SMART" id="SM01328">
    <property type="entry name" value="zf-3CxxC"/>
    <property type="match status" value="1"/>
</dbReference>
<accession>A0A9D4E9G0</accession>
<keyword evidence="8" id="KW-0694">RNA-binding</keyword>
<dbReference type="EMBL" id="JAIWYP010000009">
    <property type="protein sequence ID" value="KAH3775621.1"/>
    <property type="molecule type" value="Genomic_DNA"/>
</dbReference>
<dbReference type="InterPro" id="IPR027377">
    <property type="entry name" value="ZAR1/RTP1-5-like_Znf-3CxxC"/>
</dbReference>
<evidence type="ECO:0000259" key="11">
    <source>
        <dbReference type="SMART" id="SM01328"/>
    </source>
</evidence>
<evidence type="ECO:0000256" key="6">
    <source>
        <dbReference type="ARBA" id="ARBA00022782"/>
    </source>
</evidence>
<proteinExistence type="inferred from homology"/>
<dbReference type="OrthoDB" id="9885288at2759"/>
<dbReference type="PANTHER" id="PTHR31054">
    <property type="entry name" value="ZYGOTE ARREST PROTEIN 1-LIKE ISOFORM X1"/>
    <property type="match status" value="1"/>
</dbReference>
<keyword evidence="13" id="KW-1185">Reference proteome</keyword>
<keyword evidence="6" id="KW-0221">Differentiation</keyword>
<evidence type="ECO:0000256" key="7">
    <source>
        <dbReference type="ARBA" id="ARBA00022833"/>
    </source>
</evidence>
<dbReference type="GO" id="GO:0017148">
    <property type="term" value="P:negative regulation of translation"/>
    <property type="evidence" value="ECO:0007669"/>
    <property type="project" value="UniProtKB-ARBA"/>
</dbReference>
<keyword evidence="9" id="KW-0896">Oogenesis</keyword>
<dbReference type="InterPro" id="IPR026775">
    <property type="entry name" value="Zar1"/>
</dbReference>
<dbReference type="Pfam" id="PF13695">
    <property type="entry name" value="Zn_ribbon_3CxxC"/>
    <property type="match status" value="1"/>
</dbReference>
<comment type="similarity">
    <text evidence="10">Belongs to the ZAR1 family.</text>
</comment>
<evidence type="ECO:0000256" key="8">
    <source>
        <dbReference type="ARBA" id="ARBA00022884"/>
    </source>
</evidence>
<evidence type="ECO:0000313" key="13">
    <source>
        <dbReference type="Proteomes" id="UP000828390"/>
    </source>
</evidence>
<comment type="subcellular location">
    <subcellularLocation>
        <location evidence="1">Cytoplasm</location>
    </subcellularLocation>
</comment>
<keyword evidence="2" id="KW-0217">Developmental protein</keyword>
<evidence type="ECO:0000256" key="5">
    <source>
        <dbReference type="ARBA" id="ARBA00022771"/>
    </source>
</evidence>
<organism evidence="12 13">
    <name type="scientific">Dreissena polymorpha</name>
    <name type="common">Zebra mussel</name>
    <name type="synonym">Mytilus polymorpha</name>
    <dbReference type="NCBI Taxonomy" id="45954"/>
    <lineage>
        <taxon>Eukaryota</taxon>
        <taxon>Metazoa</taxon>
        <taxon>Spiralia</taxon>
        <taxon>Lophotrochozoa</taxon>
        <taxon>Mollusca</taxon>
        <taxon>Bivalvia</taxon>
        <taxon>Autobranchia</taxon>
        <taxon>Heteroconchia</taxon>
        <taxon>Euheterodonta</taxon>
        <taxon>Imparidentia</taxon>
        <taxon>Neoheterodontei</taxon>
        <taxon>Myida</taxon>
        <taxon>Dreissenoidea</taxon>
        <taxon>Dreissenidae</taxon>
        <taxon>Dreissena</taxon>
    </lineage>
</organism>
<reference evidence="12" key="2">
    <citation type="submission" date="2020-11" db="EMBL/GenBank/DDBJ databases">
        <authorList>
            <person name="McCartney M.A."/>
            <person name="Auch B."/>
            <person name="Kono T."/>
            <person name="Mallez S."/>
            <person name="Becker A."/>
            <person name="Gohl D.M."/>
            <person name="Silverstein K.A.T."/>
            <person name="Koren S."/>
            <person name="Bechman K.B."/>
            <person name="Herman A."/>
            <person name="Abrahante J.E."/>
            <person name="Garbe J."/>
        </authorList>
    </citation>
    <scope>NUCLEOTIDE SEQUENCE</scope>
    <source>
        <strain evidence="12">Duluth1</strain>
        <tissue evidence="12">Whole animal</tissue>
    </source>
</reference>
<keyword evidence="7" id="KW-0862">Zinc</keyword>
<dbReference type="PANTHER" id="PTHR31054:SF3">
    <property type="entry name" value="ZYGOTE ARREST PROTEIN 1-LIKE"/>
    <property type="match status" value="1"/>
</dbReference>
<dbReference type="AlphaFoldDB" id="A0A9D4E9G0"/>